<proteinExistence type="predicted"/>
<evidence type="ECO:0000313" key="3">
    <source>
        <dbReference type="Proteomes" id="UP000194236"/>
    </source>
</evidence>
<protein>
    <submittedName>
        <fullName evidence="2">Uncharacterized protein</fullName>
    </submittedName>
</protein>
<gene>
    <name evidence="2" type="ORF">BLA29_000602</name>
</gene>
<feature type="compositionally biased region" description="Low complexity" evidence="1">
    <location>
        <begin position="334"/>
        <end position="355"/>
    </location>
</feature>
<name>A0A1Y3BHY5_EURMA</name>
<dbReference type="Proteomes" id="UP000194236">
    <property type="component" value="Unassembled WGS sequence"/>
</dbReference>
<feature type="compositionally biased region" description="Low complexity" evidence="1">
    <location>
        <begin position="425"/>
        <end position="435"/>
    </location>
</feature>
<accession>A0A1Y3BHY5</accession>
<feature type="compositionally biased region" description="Basic residues" evidence="1">
    <location>
        <begin position="437"/>
        <end position="454"/>
    </location>
</feature>
<sequence length="454" mass="53665">MGKFDYSIQKRLRLASLLFRIIGDHFLSLSSPLTILTKHQTDLDSNILRAYQYQSIAEEREIELFKWIRSQIDGMVWKWPKIVEISGEAEISFHNAYSYLRMEYRTTPECIPLWRCYLQAKRNLYRTIRLIHLDKINKSNVNNQRIHYWYDETKRLFESYNRLASVINMNHLNRMEIFDWIEQIMPKKRYSNDGDENPMMIKIRLDVLQPKVKVDKILAKLFRRDNLWSKKVYDAFGTVVDDGPPNRRLNIIEQLLVWKKPLNSLRIRSQPMTTNRNFSITKSKLKSKSAEEQPTTTDKMEENCSISNTGDDFKLRRRFIRYKPKISWPLENESYTMSSNNSSSGYESISSTTSYDGDDNPHLRTLIDTRRQSLLLRKNNHLIDLSMVNNNNSNTDDDDCHQLLPNRLFPISIIDGEIFDDNSLKNDNNNNNTSSLIRRKPSIPMKPKQKPRII</sequence>
<evidence type="ECO:0000256" key="1">
    <source>
        <dbReference type="SAM" id="MobiDB-lite"/>
    </source>
</evidence>
<keyword evidence="3" id="KW-1185">Reference proteome</keyword>
<feature type="region of interest" description="Disordered" evidence="1">
    <location>
        <begin position="334"/>
        <end position="358"/>
    </location>
</feature>
<reference evidence="2 3" key="1">
    <citation type="submission" date="2017-03" db="EMBL/GenBank/DDBJ databases">
        <title>Genome Survey of Euroglyphus maynei.</title>
        <authorList>
            <person name="Arlian L.G."/>
            <person name="Morgan M.S."/>
            <person name="Rider S.D."/>
        </authorList>
    </citation>
    <scope>NUCLEOTIDE SEQUENCE [LARGE SCALE GENOMIC DNA]</scope>
    <source>
        <strain evidence="2">Arlian Lab</strain>
        <tissue evidence="2">Whole body</tissue>
    </source>
</reference>
<organism evidence="2 3">
    <name type="scientific">Euroglyphus maynei</name>
    <name type="common">Mayne's house dust mite</name>
    <dbReference type="NCBI Taxonomy" id="6958"/>
    <lineage>
        <taxon>Eukaryota</taxon>
        <taxon>Metazoa</taxon>
        <taxon>Ecdysozoa</taxon>
        <taxon>Arthropoda</taxon>
        <taxon>Chelicerata</taxon>
        <taxon>Arachnida</taxon>
        <taxon>Acari</taxon>
        <taxon>Acariformes</taxon>
        <taxon>Sarcoptiformes</taxon>
        <taxon>Astigmata</taxon>
        <taxon>Psoroptidia</taxon>
        <taxon>Analgoidea</taxon>
        <taxon>Pyroglyphidae</taxon>
        <taxon>Pyroglyphinae</taxon>
        <taxon>Euroglyphus</taxon>
    </lineage>
</organism>
<dbReference type="AlphaFoldDB" id="A0A1Y3BHY5"/>
<comment type="caution">
    <text evidence="2">The sequence shown here is derived from an EMBL/GenBank/DDBJ whole genome shotgun (WGS) entry which is preliminary data.</text>
</comment>
<dbReference type="OrthoDB" id="6511268at2759"/>
<feature type="region of interest" description="Disordered" evidence="1">
    <location>
        <begin position="422"/>
        <end position="454"/>
    </location>
</feature>
<feature type="region of interest" description="Disordered" evidence="1">
    <location>
        <begin position="276"/>
        <end position="305"/>
    </location>
</feature>
<evidence type="ECO:0000313" key="2">
    <source>
        <dbReference type="EMBL" id="OTF78785.1"/>
    </source>
</evidence>
<dbReference type="InterPro" id="IPR038499">
    <property type="entry name" value="BRO1_sf"/>
</dbReference>
<dbReference type="EMBL" id="MUJZ01026241">
    <property type="protein sequence ID" value="OTF78785.1"/>
    <property type="molecule type" value="Genomic_DNA"/>
</dbReference>
<dbReference type="Gene3D" id="1.25.40.280">
    <property type="entry name" value="alix/aip1 like domains"/>
    <property type="match status" value="1"/>
</dbReference>